<evidence type="ECO:0000256" key="6">
    <source>
        <dbReference type="ARBA" id="ARBA00022801"/>
    </source>
</evidence>
<dbReference type="GO" id="GO:0006508">
    <property type="term" value="P:proteolysis"/>
    <property type="evidence" value="ECO:0007669"/>
    <property type="project" value="UniProtKB-KW"/>
</dbReference>
<evidence type="ECO:0000256" key="1">
    <source>
        <dbReference type="ARBA" id="ARBA00007447"/>
    </source>
</evidence>
<dbReference type="VEuPathDB" id="FungiDB:YALI0_A16819g"/>
<sequence>MKWSVLSVLGSCVLVSASLELDIRPVEPAEADRISLQRRTVVGVQVDRQQAYYEAQIALGSPPQNLTVLLDTGSSDLWVLSKNVSCLPKGYHAADSWKGVNCSNGGMFDSAASSSFRLNASANAGYQPGNKKTWPFQIAYGDSSAANGLWASDTISIGGQSVAEFDFGFAQNASSGLAVLGIGPAGNEASTDDTPPWTYQNLPHKLKSAGITSSTAYSLWLNNQHSTKGSIMFGGYDRAKIQGGKLFTLPLVPTVDKESVTEFAVQLEAVRVDGKNYGERSNVVLDSGTTMTILPKEQIDPIIQLTGANYSQEVSSYIFNCSDSPTSGTVDFVFMDKSAITVQLTDLISVLSYSDGSPDTYVDGTLVCVVNVQVAGKKQPSILGASFLRSAYVVYDIDNEQISLGNAKFNVTDSDVVDLGPMGLGNTSRTREHKSEAAKVPYGSWWMAATLLLFAFL</sequence>
<dbReference type="GeneID" id="2906333"/>
<dbReference type="EMBL" id="KZ858999">
    <property type="protein sequence ID" value="RDW25550.1"/>
    <property type="molecule type" value="Genomic_DNA"/>
</dbReference>
<evidence type="ECO:0000256" key="9">
    <source>
        <dbReference type="PIRSR" id="PIRSR601461-1"/>
    </source>
</evidence>
<evidence type="ECO:0000256" key="11">
    <source>
        <dbReference type="SAM" id="SignalP"/>
    </source>
</evidence>
<dbReference type="Proteomes" id="UP000182444">
    <property type="component" value="Chromosome 1A"/>
</dbReference>
<dbReference type="CDD" id="cd05474">
    <property type="entry name" value="SAP_like"/>
    <property type="match status" value="1"/>
</dbReference>
<keyword evidence="3" id="KW-0165">Cleavage on pair of basic residues</keyword>
<dbReference type="FunFam" id="2.40.70.10:FF:000011">
    <property type="entry name" value="Aspartic protease"/>
    <property type="match status" value="1"/>
</dbReference>
<dbReference type="GO" id="GO:0004190">
    <property type="term" value="F:aspartic-type endopeptidase activity"/>
    <property type="evidence" value="ECO:0007669"/>
    <property type="project" value="UniProtKB-KW"/>
</dbReference>
<evidence type="ECO:0000256" key="2">
    <source>
        <dbReference type="ARBA" id="ARBA00022670"/>
    </source>
</evidence>
<feature type="chain" id="PRO_5033269115" evidence="11">
    <location>
        <begin position="19"/>
        <end position="457"/>
    </location>
</feature>
<dbReference type="Proteomes" id="UP000256601">
    <property type="component" value="Unassembled WGS sequence"/>
</dbReference>
<evidence type="ECO:0000259" key="12">
    <source>
        <dbReference type="PROSITE" id="PS51767"/>
    </source>
</evidence>
<proteinExistence type="inferred from homology"/>
<evidence type="ECO:0000256" key="8">
    <source>
        <dbReference type="ARBA" id="ARBA00023180"/>
    </source>
</evidence>
<dbReference type="PROSITE" id="PS00141">
    <property type="entry name" value="ASP_PROTEASE"/>
    <property type="match status" value="2"/>
</dbReference>
<keyword evidence="8" id="KW-0325">Glycoprotein</keyword>
<dbReference type="OMA" id="CNVTLGT"/>
<dbReference type="PRINTS" id="PR00792">
    <property type="entry name" value="PEPSIN"/>
</dbReference>
<evidence type="ECO:0000256" key="5">
    <source>
        <dbReference type="ARBA" id="ARBA00022750"/>
    </source>
</evidence>
<evidence type="ECO:0000256" key="7">
    <source>
        <dbReference type="ARBA" id="ARBA00023145"/>
    </source>
</evidence>
<feature type="active site" evidence="9">
    <location>
        <position position="71"/>
    </location>
</feature>
<dbReference type="GO" id="GO:0005576">
    <property type="term" value="C:extracellular region"/>
    <property type="evidence" value="ECO:0007669"/>
    <property type="project" value="TreeGrafter"/>
</dbReference>
<keyword evidence="4 11" id="KW-0732">Signal</keyword>
<dbReference type="GO" id="GO:0009277">
    <property type="term" value="C:fungal-type cell wall"/>
    <property type="evidence" value="ECO:0007669"/>
    <property type="project" value="TreeGrafter"/>
</dbReference>
<organism evidence="13 15">
    <name type="scientific">Yarrowia lipolytica</name>
    <name type="common">Candida lipolytica</name>
    <dbReference type="NCBI Taxonomy" id="4952"/>
    <lineage>
        <taxon>Eukaryota</taxon>
        <taxon>Fungi</taxon>
        <taxon>Dikarya</taxon>
        <taxon>Ascomycota</taxon>
        <taxon>Saccharomycotina</taxon>
        <taxon>Dipodascomycetes</taxon>
        <taxon>Dipodascales</taxon>
        <taxon>Dipodascales incertae sedis</taxon>
        <taxon>Yarrowia</taxon>
    </lineage>
</organism>
<dbReference type="PANTHER" id="PTHR47965:SF12">
    <property type="entry name" value="ASPARTIC PROTEINASE 3-RELATED"/>
    <property type="match status" value="1"/>
</dbReference>
<evidence type="ECO:0000256" key="4">
    <source>
        <dbReference type="ARBA" id="ARBA00022729"/>
    </source>
</evidence>
<dbReference type="InterPro" id="IPR033876">
    <property type="entry name" value="SAP-like"/>
</dbReference>
<dbReference type="PROSITE" id="PS51767">
    <property type="entry name" value="PEPTIDASE_A1"/>
    <property type="match status" value="1"/>
</dbReference>
<dbReference type="eggNOG" id="KOG1339">
    <property type="taxonomic scope" value="Eukaryota"/>
</dbReference>
<feature type="active site" evidence="9">
    <location>
        <position position="286"/>
    </location>
</feature>
<dbReference type="AlphaFoldDB" id="A0A1D8N534"/>
<reference evidence="13 15" key="1">
    <citation type="journal article" date="2016" name="PLoS ONE">
        <title>Sequence Assembly of Yarrowia lipolytica Strain W29/CLIB89 Shows Transposable Element Diversity.</title>
        <authorList>
            <person name="Magnan C."/>
            <person name="Yu J."/>
            <person name="Chang I."/>
            <person name="Jahn E."/>
            <person name="Kanomata Y."/>
            <person name="Wu J."/>
            <person name="Zeller M."/>
            <person name="Oakes M."/>
            <person name="Baldi P."/>
            <person name="Sandmeyer S."/>
        </authorList>
    </citation>
    <scope>NUCLEOTIDE SEQUENCE [LARGE SCALE GENOMIC DNA]</scope>
    <source>
        <strain evidence="13">CLIB89</strain>
        <strain evidence="15">CLIB89(W29)</strain>
    </source>
</reference>
<comment type="similarity">
    <text evidence="1 10">Belongs to the peptidase A1 family.</text>
</comment>
<evidence type="ECO:0000313" key="16">
    <source>
        <dbReference type="Proteomes" id="UP000256601"/>
    </source>
</evidence>
<dbReference type="Pfam" id="PF00026">
    <property type="entry name" value="Asp"/>
    <property type="match status" value="1"/>
</dbReference>
<evidence type="ECO:0000313" key="15">
    <source>
        <dbReference type="Proteomes" id="UP000182444"/>
    </source>
</evidence>
<dbReference type="KEGG" id="yli:2906333"/>
<dbReference type="InterPro" id="IPR033121">
    <property type="entry name" value="PEPTIDASE_A1"/>
</dbReference>
<accession>A0A1D8N534</accession>
<dbReference type="PANTHER" id="PTHR47965">
    <property type="entry name" value="ASPARTYL PROTEASE-RELATED"/>
    <property type="match status" value="1"/>
</dbReference>
<dbReference type="Gene3D" id="2.40.70.10">
    <property type="entry name" value="Acid Proteases"/>
    <property type="match status" value="2"/>
</dbReference>
<dbReference type="VEuPathDB" id="FungiDB:YALI1_A16787g"/>
<dbReference type="InterPro" id="IPR001969">
    <property type="entry name" value="Aspartic_peptidase_AS"/>
</dbReference>
<dbReference type="SUPFAM" id="SSF50630">
    <property type="entry name" value="Acid proteases"/>
    <property type="match status" value="1"/>
</dbReference>
<dbReference type="InterPro" id="IPR021109">
    <property type="entry name" value="Peptidase_aspartic_dom_sf"/>
</dbReference>
<gene>
    <name evidence="14" type="ORF">B0I71DRAFT_39404</name>
    <name evidence="13" type="ORF">YALI1_A16787g</name>
</gene>
<keyword evidence="7" id="KW-0865">Zymogen</keyword>
<reference evidence="14 16" key="2">
    <citation type="submission" date="2018-07" db="EMBL/GenBank/DDBJ databases">
        <title>Draft Genome Assemblies for Five Robust Yarrowia lipolytica Strains Exhibiting High Lipid Production and Pentose Sugar Utilization and Sugar Alcohol Secretion from Undetoxified Lignocellulosic Biomass Hydrolysates.</title>
        <authorList>
            <consortium name="DOE Joint Genome Institute"/>
            <person name="Walker C."/>
            <person name="Ryu S."/>
            <person name="Na H."/>
            <person name="Zane M."/>
            <person name="LaButti K."/>
            <person name="Lipzen A."/>
            <person name="Haridas S."/>
            <person name="Barry K."/>
            <person name="Grigoriev I.V."/>
            <person name="Quarterman J."/>
            <person name="Slininger P."/>
            <person name="Dien B."/>
            <person name="Trinh C.T."/>
        </authorList>
    </citation>
    <scope>NUCLEOTIDE SEQUENCE [LARGE SCALE GENOMIC DNA]</scope>
    <source>
        <strain evidence="14 16">YB392</strain>
    </source>
</reference>
<protein>
    <submittedName>
        <fullName evidence="14">Aspartic peptidase domain-containing protein</fullName>
    </submittedName>
</protein>
<name>A0A1D8N534_YARLL</name>
<dbReference type="RefSeq" id="XP_500144.1">
    <property type="nucleotide sequence ID" value="XM_500144.1"/>
</dbReference>
<evidence type="ECO:0000256" key="3">
    <source>
        <dbReference type="ARBA" id="ARBA00022685"/>
    </source>
</evidence>
<evidence type="ECO:0000256" key="10">
    <source>
        <dbReference type="RuleBase" id="RU000454"/>
    </source>
</evidence>
<dbReference type="InterPro" id="IPR001461">
    <property type="entry name" value="Aspartic_peptidase_A1"/>
</dbReference>
<feature type="signal peptide" evidence="11">
    <location>
        <begin position="1"/>
        <end position="18"/>
    </location>
</feature>
<keyword evidence="5 10" id="KW-0064">Aspartyl protease</keyword>
<keyword evidence="2 10" id="KW-0645">Protease</keyword>
<dbReference type="EMBL" id="CP017553">
    <property type="protein sequence ID" value="AOW00740.1"/>
    <property type="molecule type" value="Genomic_DNA"/>
</dbReference>
<feature type="domain" description="Peptidase A1" evidence="12">
    <location>
        <begin position="53"/>
        <end position="405"/>
    </location>
</feature>
<evidence type="ECO:0000313" key="13">
    <source>
        <dbReference type="EMBL" id="AOW00740.1"/>
    </source>
</evidence>
<evidence type="ECO:0000313" key="14">
    <source>
        <dbReference type="EMBL" id="RDW25550.1"/>
    </source>
</evidence>
<keyword evidence="6 10" id="KW-0378">Hydrolase</keyword>
<dbReference type="GO" id="GO:0031505">
    <property type="term" value="P:fungal-type cell wall organization"/>
    <property type="evidence" value="ECO:0007669"/>
    <property type="project" value="TreeGrafter"/>
</dbReference>
<dbReference type="OrthoDB" id="771136at2759"/>